<reference evidence="5" key="1">
    <citation type="submission" date="2012-12" db="EMBL/GenBank/DDBJ databases">
        <authorList>
            <person name="Hellsten U."/>
            <person name="Grimwood J."/>
            <person name="Chapman J.A."/>
            <person name="Shapiro H."/>
            <person name="Aerts A."/>
            <person name="Otillar R.P."/>
            <person name="Terry A.Y."/>
            <person name="Boore J.L."/>
            <person name="Simakov O."/>
            <person name="Marletaz F."/>
            <person name="Cho S.-J."/>
            <person name="Edsinger-Gonzales E."/>
            <person name="Havlak P."/>
            <person name="Kuo D.-H."/>
            <person name="Larsson T."/>
            <person name="Lv J."/>
            <person name="Arendt D."/>
            <person name="Savage R."/>
            <person name="Osoegawa K."/>
            <person name="de Jong P."/>
            <person name="Lindberg D.R."/>
            <person name="Seaver E.C."/>
            <person name="Weisblat D.A."/>
            <person name="Putnam N.H."/>
            <person name="Grigoriev I.V."/>
            <person name="Rokhsar D.S."/>
        </authorList>
    </citation>
    <scope>NUCLEOTIDE SEQUENCE</scope>
    <source>
        <strain evidence="5">I ESC-2004</strain>
    </source>
</reference>
<feature type="chain" id="PRO_5008788482" evidence="2">
    <location>
        <begin position="23"/>
        <end position="406"/>
    </location>
</feature>
<feature type="region of interest" description="Disordered" evidence="1">
    <location>
        <begin position="61"/>
        <end position="85"/>
    </location>
</feature>
<dbReference type="EMBL" id="KB297234">
    <property type="protein sequence ID" value="ELU10768.1"/>
    <property type="molecule type" value="Genomic_DNA"/>
</dbReference>
<evidence type="ECO:0000256" key="1">
    <source>
        <dbReference type="SAM" id="MobiDB-lite"/>
    </source>
</evidence>
<protein>
    <submittedName>
        <fullName evidence="3 4">Uncharacterized protein</fullName>
    </submittedName>
</protein>
<dbReference type="EMBL" id="AMQN01000903">
    <property type="status" value="NOT_ANNOTATED_CDS"/>
    <property type="molecule type" value="Genomic_DNA"/>
</dbReference>
<accession>R7UVX2</accession>
<keyword evidence="2" id="KW-0732">Signal</keyword>
<feature type="signal peptide" evidence="2">
    <location>
        <begin position="1"/>
        <end position="22"/>
    </location>
</feature>
<evidence type="ECO:0000256" key="2">
    <source>
        <dbReference type="SAM" id="SignalP"/>
    </source>
</evidence>
<organism evidence="3">
    <name type="scientific">Capitella teleta</name>
    <name type="common">Polychaete worm</name>
    <dbReference type="NCBI Taxonomy" id="283909"/>
    <lineage>
        <taxon>Eukaryota</taxon>
        <taxon>Metazoa</taxon>
        <taxon>Spiralia</taxon>
        <taxon>Lophotrochozoa</taxon>
        <taxon>Annelida</taxon>
        <taxon>Polychaeta</taxon>
        <taxon>Sedentaria</taxon>
        <taxon>Scolecida</taxon>
        <taxon>Capitellidae</taxon>
        <taxon>Capitella</taxon>
    </lineage>
</organism>
<keyword evidence="5" id="KW-1185">Reference proteome</keyword>
<sequence length="406" mass="45481">MTLTWNAPVTLLLLTFASFLHALPHDRHLLHISETSSSLNNVPSSSQQLTNTALFFDPSHQEKTEVTTQDEDNSLHKPQGAEDEIDDGLDAMKVLDVDLEDITGAPSVMDNPDETPMRPTPIPGAQEATLSSLVDNQVEQLVPVTKDDEQMSPVQQSLASALHHDIKSLLKTYEDTVYDTVKTLYDDYSLKGDSVATTLKPPAQAQIELSETKTKSEYHVPSDTQAKKTSPSVLKTFFAKYDFEVDAEMIQDKLFAAYNSVALDDQFPHDEDHHDKSVAGHFHPTTDPPFSTPKMENGDLCDTTHDPNELFKHIDFGTKKSQPKEQVKVEGNDEVEKEVDTDDIMLAISDDIGEEESKKNNNTETKPFVAYFTDEEKEKYDSETIEDFYDRFLSLKGTIIRPVIVS</sequence>
<evidence type="ECO:0000313" key="4">
    <source>
        <dbReference type="EnsemblMetazoa" id="CapteP223620"/>
    </source>
</evidence>
<reference evidence="4" key="3">
    <citation type="submission" date="2015-06" db="UniProtKB">
        <authorList>
            <consortium name="EnsemblMetazoa"/>
        </authorList>
    </citation>
    <scope>IDENTIFICATION</scope>
</reference>
<dbReference type="Proteomes" id="UP000014760">
    <property type="component" value="Unassembled WGS sequence"/>
</dbReference>
<dbReference type="EnsemblMetazoa" id="CapteT223620">
    <property type="protein sequence ID" value="CapteP223620"/>
    <property type="gene ID" value="CapteG223620"/>
</dbReference>
<gene>
    <name evidence="3" type="ORF">CAPTEDRAFT_223620</name>
</gene>
<evidence type="ECO:0000313" key="5">
    <source>
        <dbReference type="Proteomes" id="UP000014760"/>
    </source>
</evidence>
<evidence type="ECO:0000313" key="3">
    <source>
        <dbReference type="EMBL" id="ELU10768.1"/>
    </source>
</evidence>
<dbReference type="AlphaFoldDB" id="R7UVX2"/>
<dbReference type="HOGENOM" id="CLU_678337_0_0_1"/>
<proteinExistence type="predicted"/>
<reference evidence="3 5" key="2">
    <citation type="journal article" date="2013" name="Nature">
        <title>Insights into bilaterian evolution from three spiralian genomes.</title>
        <authorList>
            <person name="Simakov O."/>
            <person name="Marletaz F."/>
            <person name="Cho S.J."/>
            <person name="Edsinger-Gonzales E."/>
            <person name="Havlak P."/>
            <person name="Hellsten U."/>
            <person name="Kuo D.H."/>
            <person name="Larsson T."/>
            <person name="Lv J."/>
            <person name="Arendt D."/>
            <person name="Savage R."/>
            <person name="Osoegawa K."/>
            <person name="de Jong P."/>
            <person name="Grimwood J."/>
            <person name="Chapman J.A."/>
            <person name="Shapiro H."/>
            <person name="Aerts A."/>
            <person name="Otillar R.P."/>
            <person name="Terry A.Y."/>
            <person name="Boore J.L."/>
            <person name="Grigoriev I.V."/>
            <person name="Lindberg D.R."/>
            <person name="Seaver E.C."/>
            <person name="Weisblat D.A."/>
            <person name="Putnam N.H."/>
            <person name="Rokhsar D.S."/>
        </authorList>
    </citation>
    <scope>NUCLEOTIDE SEQUENCE</scope>
    <source>
        <strain evidence="3 5">I ESC-2004</strain>
    </source>
</reference>
<name>R7UVX2_CAPTE</name>